<accession>A0A1L9QTR3</accession>
<protein>
    <submittedName>
        <fullName evidence="1">Uncharacterized protein</fullName>
    </submittedName>
</protein>
<comment type="caution">
    <text evidence="1">The sequence shown here is derived from an EMBL/GenBank/DDBJ whole genome shotgun (WGS) entry which is preliminary data.</text>
</comment>
<proteinExistence type="predicted"/>
<evidence type="ECO:0000313" key="2">
    <source>
        <dbReference type="Proteomes" id="UP000183940"/>
    </source>
</evidence>
<dbReference type="AlphaFoldDB" id="A0A1L9QTR3"/>
<reference evidence="1" key="1">
    <citation type="submission" date="2016-10" db="EMBL/GenBank/DDBJ databases">
        <title>CRISPR-Cas defence system in Roseofilum reptotaenium: evidence of a bacteriophage-cyanobacterium arms race in the coral black band disease.</title>
        <authorList>
            <person name="Buerger P."/>
            <person name="Wood-Charlson E.M."/>
            <person name="Weynberg K.D."/>
            <person name="Willis B."/>
            <person name="Van Oppen M.J."/>
        </authorList>
    </citation>
    <scope>NUCLEOTIDE SEQUENCE [LARGE SCALE GENOMIC DNA]</scope>
    <source>
        <strain evidence="1">AO1-A</strain>
    </source>
</reference>
<gene>
    <name evidence="1" type="ORF">BI308_07635</name>
</gene>
<name>A0A1L9QTR3_9CYAN</name>
<organism evidence="1 2">
    <name type="scientific">Roseofilum reptotaenium AO1-A</name>
    <dbReference type="NCBI Taxonomy" id="1925591"/>
    <lineage>
        <taxon>Bacteria</taxon>
        <taxon>Bacillati</taxon>
        <taxon>Cyanobacteriota</taxon>
        <taxon>Cyanophyceae</taxon>
        <taxon>Desertifilales</taxon>
        <taxon>Desertifilaceae</taxon>
        <taxon>Roseofilum</taxon>
    </lineage>
</organism>
<dbReference type="Proteomes" id="UP000183940">
    <property type="component" value="Unassembled WGS sequence"/>
</dbReference>
<sequence length="151" mass="17885">MTYFSGKNLELIEALVYDPTLKPDYDIMRDSLVWPDERPWGLDPDAYDKLIDLWIARSFIHKGIPFSDWSFIPEMTSSLHCNYRLQSNPFFRLIERGKFSYWNRPNFSFFSAVMSHFHLLVMVNISGLNSVIFEGIKFLFNFSVKSRIFSF</sequence>
<dbReference type="EMBL" id="MLAW01000010">
    <property type="protein sequence ID" value="OJJ26058.1"/>
    <property type="molecule type" value="Genomic_DNA"/>
</dbReference>
<evidence type="ECO:0000313" key="1">
    <source>
        <dbReference type="EMBL" id="OJJ26058.1"/>
    </source>
</evidence>
<keyword evidence="2" id="KW-1185">Reference proteome</keyword>